<name>A0A023DJV3_9BACL</name>
<sequence length="58" mass="6511">MLRRPAVQKAYTFGPSPWVFGGFMMAGLALSLVLSMFVPDTTKKVNSRYDERVNIVES</sequence>
<organism evidence="2 3">
    <name type="scientific">Parageobacillus caldoxylosilyticus NBRC 107762</name>
    <dbReference type="NCBI Taxonomy" id="1220594"/>
    <lineage>
        <taxon>Bacteria</taxon>
        <taxon>Bacillati</taxon>
        <taxon>Bacillota</taxon>
        <taxon>Bacilli</taxon>
        <taxon>Bacillales</taxon>
        <taxon>Anoxybacillaceae</taxon>
        <taxon>Saccharococcus</taxon>
    </lineage>
</organism>
<keyword evidence="1" id="KW-0472">Membrane</keyword>
<dbReference type="EMBL" id="BAWO01000075">
    <property type="protein sequence ID" value="GAJ41544.1"/>
    <property type="molecule type" value="Genomic_DNA"/>
</dbReference>
<protein>
    <submittedName>
        <fullName evidence="2">Uncharacterized protein</fullName>
    </submittedName>
</protein>
<proteinExistence type="predicted"/>
<dbReference type="AlphaFoldDB" id="A0A023DJV3"/>
<evidence type="ECO:0000256" key="1">
    <source>
        <dbReference type="SAM" id="Phobius"/>
    </source>
</evidence>
<evidence type="ECO:0000313" key="3">
    <source>
        <dbReference type="Proteomes" id="UP000023561"/>
    </source>
</evidence>
<evidence type="ECO:0000313" key="2">
    <source>
        <dbReference type="EMBL" id="GAJ41544.1"/>
    </source>
</evidence>
<dbReference type="RefSeq" id="WP_155835601.1">
    <property type="nucleotide sequence ID" value="NZ_BAWO01000075.1"/>
</dbReference>
<keyword evidence="1" id="KW-1133">Transmembrane helix</keyword>
<dbReference type="Proteomes" id="UP000023561">
    <property type="component" value="Unassembled WGS sequence"/>
</dbReference>
<keyword evidence="1" id="KW-0812">Transmembrane</keyword>
<keyword evidence="3" id="KW-1185">Reference proteome</keyword>
<accession>A0A023DJV3</accession>
<reference evidence="2 3" key="1">
    <citation type="submission" date="2014-04" db="EMBL/GenBank/DDBJ databases">
        <title>Whole genome shotgun sequence of Geobacillus caldoxylosilyticus NBRC 107762.</title>
        <authorList>
            <person name="Hosoyama A."/>
            <person name="Hosoyama Y."/>
            <person name="Katano-Makiyama Y."/>
            <person name="Tsuchikane K."/>
            <person name="Ohji S."/>
            <person name="Ichikawa N."/>
            <person name="Yamazoe A."/>
            <person name="Fujita N."/>
        </authorList>
    </citation>
    <scope>NUCLEOTIDE SEQUENCE [LARGE SCALE GENOMIC DNA]</scope>
    <source>
        <strain evidence="2 3">NBRC 107762</strain>
    </source>
</reference>
<feature type="transmembrane region" description="Helical" evidence="1">
    <location>
        <begin position="18"/>
        <end position="38"/>
    </location>
</feature>
<dbReference type="GeneID" id="301191490"/>
<gene>
    <name evidence="2" type="ORF">GCA01S_075_00020</name>
</gene>
<comment type="caution">
    <text evidence="2">The sequence shown here is derived from an EMBL/GenBank/DDBJ whole genome shotgun (WGS) entry which is preliminary data.</text>
</comment>